<organism evidence="3 4">
    <name type="scientific">Methylorubrum rhodesianum</name>
    <dbReference type="NCBI Taxonomy" id="29427"/>
    <lineage>
        <taxon>Bacteria</taxon>
        <taxon>Pseudomonadati</taxon>
        <taxon>Pseudomonadota</taxon>
        <taxon>Alphaproteobacteria</taxon>
        <taxon>Hyphomicrobiales</taxon>
        <taxon>Methylobacteriaceae</taxon>
        <taxon>Methylorubrum</taxon>
    </lineage>
</organism>
<sequence length="269" mass="28691">MSYASIMVAVDLGEHARERIRLAGHLADDFRARLIGVAAEMPAYEAAPVGPTLGSAYCLASVQEAVLNDLRMAHEAFKEAAGKRSRVEWRSNLDFPLAFLTRQSAAADLLIIGRGDDGSPLMSVDPGDALMGLGLPLLVVPPKVDHLDAKRVAVAWKDTREARRAVRDALPFLKRASQVVVISVDDGKGADDTRDVIGLLQAHDVYATAIHKDAYGAATADALIEAASEQAADLIVLGGYGHGRLREWAFGGVTRDLLAGCPVCCLMSH</sequence>
<dbReference type="InterPro" id="IPR006016">
    <property type="entry name" value="UspA"/>
</dbReference>
<reference evidence="3 4" key="1">
    <citation type="journal article" date="2023" name="PLoS ONE">
        <title>Complete genome assembly of Hawai'i environmental nontuberculous mycobacteria reveals unexpected co-isolation with methylobacteria.</title>
        <authorList>
            <person name="Hendrix J."/>
            <person name="Epperson L.E."/>
            <person name="Tong E.I."/>
            <person name="Chan Y.L."/>
            <person name="Hasan N.A."/>
            <person name="Dawrs S.N."/>
            <person name="Norton G.J."/>
            <person name="Virdi R."/>
            <person name="Crooks J.L."/>
            <person name="Chan E.D."/>
            <person name="Honda J.R."/>
            <person name="Strong M."/>
        </authorList>
    </citation>
    <scope>NUCLEOTIDE SEQUENCE [LARGE SCALE GENOMIC DNA]</scope>
    <source>
        <strain evidence="3 4">NJH_HI01</strain>
    </source>
</reference>
<keyword evidence="4" id="KW-1185">Reference proteome</keyword>
<evidence type="ECO:0000313" key="3">
    <source>
        <dbReference type="EMBL" id="MEN3226466.1"/>
    </source>
</evidence>
<dbReference type="CDD" id="cd00293">
    <property type="entry name" value="USP-like"/>
    <property type="match status" value="1"/>
</dbReference>
<dbReference type="PANTHER" id="PTHR46268">
    <property type="entry name" value="STRESS RESPONSE PROTEIN NHAX"/>
    <property type="match status" value="1"/>
</dbReference>
<dbReference type="Pfam" id="PF00582">
    <property type="entry name" value="Usp"/>
    <property type="match status" value="1"/>
</dbReference>
<protein>
    <submittedName>
        <fullName evidence="3">Universal stress protein</fullName>
    </submittedName>
</protein>
<evidence type="ECO:0000256" key="1">
    <source>
        <dbReference type="ARBA" id="ARBA00008791"/>
    </source>
</evidence>
<dbReference type="SUPFAM" id="SSF52402">
    <property type="entry name" value="Adenine nucleotide alpha hydrolases-like"/>
    <property type="match status" value="2"/>
</dbReference>
<proteinExistence type="inferred from homology"/>
<dbReference type="EMBL" id="JAQYXL010000001">
    <property type="protein sequence ID" value="MEN3226466.1"/>
    <property type="molecule type" value="Genomic_DNA"/>
</dbReference>
<evidence type="ECO:0000313" key="4">
    <source>
        <dbReference type="Proteomes" id="UP001404845"/>
    </source>
</evidence>
<feature type="domain" description="UspA" evidence="2">
    <location>
        <begin position="150"/>
        <end position="267"/>
    </location>
</feature>
<accession>A0ABU9Z5L4</accession>
<dbReference type="Gene3D" id="3.40.50.12370">
    <property type="match status" value="1"/>
</dbReference>
<comment type="caution">
    <text evidence="3">The sequence shown here is derived from an EMBL/GenBank/DDBJ whole genome shotgun (WGS) entry which is preliminary data.</text>
</comment>
<dbReference type="RefSeq" id="WP_200672015.1">
    <property type="nucleotide sequence ID" value="NZ_JACWCW010000106.1"/>
</dbReference>
<name>A0ABU9Z5L4_9HYPH</name>
<comment type="similarity">
    <text evidence="1">Belongs to the universal stress protein A family.</text>
</comment>
<dbReference type="PANTHER" id="PTHR46268:SF15">
    <property type="entry name" value="UNIVERSAL STRESS PROTEIN HP_0031"/>
    <property type="match status" value="1"/>
</dbReference>
<gene>
    <name evidence="3" type="ORF">PUR21_02050</name>
</gene>
<dbReference type="Proteomes" id="UP001404845">
    <property type="component" value="Unassembled WGS sequence"/>
</dbReference>
<evidence type="ECO:0000259" key="2">
    <source>
        <dbReference type="Pfam" id="PF00582"/>
    </source>
</evidence>